<dbReference type="GeneID" id="10395088"/>
<dbReference type="Proteomes" id="UP000008136">
    <property type="component" value="Chromosome"/>
</dbReference>
<dbReference type="KEGG" id="ave:Arcve_1956"/>
<sequence>MRPEAIADYISRNYSTAVEVCVGNYWEIAKLIGDKLVAAVDVRHVKAPPGVRFIVDDVMNPSDLLLELCRQVELVYAIRPPPELWRYILALSKLSNSDCLIRPFGNEFAASPFRLVNYMGERFYVALLRQNVTEAD</sequence>
<dbReference type="STRING" id="693661.Arcve_1956"/>
<evidence type="ECO:0000313" key="3">
    <source>
        <dbReference type="EMBL" id="AEA47949.1"/>
    </source>
</evidence>
<proteinExistence type="inferred from homology"/>
<evidence type="ECO:0000256" key="1">
    <source>
        <dbReference type="ARBA" id="ARBA00006969"/>
    </source>
</evidence>
<dbReference type="RefSeq" id="WP_013684603.1">
    <property type="nucleotide sequence ID" value="NC_015320.1"/>
</dbReference>
<protein>
    <recommendedName>
        <fullName evidence="2">UPF0146 protein Arcve_1956</fullName>
    </recommendedName>
</protein>
<dbReference type="Pfam" id="PF03686">
    <property type="entry name" value="UPF0146"/>
    <property type="match status" value="1"/>
</dbReference>
<dbReference type="HOGENOM" id="CLU_148458_0_0_2"/>
<name>F2KRT5_ARCVS</name>
<accession>F2KRT5</accession>
<dbReference type="InterPro" id="IPR029063">
    <property type="entry name" value="SAM-dependent_MTases_sf"/>
</dbReference>
<dbReference type="Gene3D" id="3.40.50.150">
    <property type="entry name" value="Vaccinia Virus protein VP39"/>
    <property type="match status" value="1"/>
</dbReference>
<dbReference type="HAMAP" id="MF_00341">
    <property type="entry name" value="UPF0146"/>
    <property type="match status" value="1"/>
</dbReference>
<gene>
    <name evidence="3" type="ordered locus">Arcve_1956</name>
</gene>
<dbReference type="eggNOG" id="arCOG04385">
    <property type="taxonomic scope" value="Archaea"/>
</dbReference>
<evidence type="ECO:0000256" key="2">
    <source>
        <dbReference type="HAMAP-Rule" id="MF_00341"/>
    </source>
</evidence>
<comment type="similarity">
    <text evidence="1 2">Belongs to the UPF0146 family.</text>
</comment>
<keyword evidence="4" id="KW-1185">Reference proteome</keyword>
<reference evidence="3 4" key="1">
    <citation type="submission" date="2011-03" db="EMBL/GenBank/DDBJ databases">
        <title>The complete genome of Archaeoglobus veneficus SNP6.</title>
        <authorList>
            <consortium name="US DOE Joint Genome Institute (JGI-PGF)"/>
            <person name="Lucas S."/>
            <person name="Copeland A."/>
            <person name="Lapidus A."/>
            <person name="Bruce D."/>
            <person name="Goodwin L."/>
            <person name="Pitluck S."/>
            <person name="Kyrpides N."/>
            <person name="Mavromatis K."/>
            <person name="Pagani I."/>
            <person name="Ivanova N."/>
            <person name="Mikhailova N."/>
            <person name="Lu M."/>
            <person name="Detter J.C."/>
            <person name="Tapia R."/>
            <person name="Han C."/>
            <person name="Land M."/>
            <person name="Hauser L."/>
            <person name="Markowitz V."/>
            <person name="Cheng J.-F."/>
            <person name="Hugenholtz P."/>
            <person name="Woyke T."/>
            <person name="Wu D."/>
            <person name="Spring S."/>
            <person name="Brambilla E."/>
            <person name="Klenk H.-P."/>
            <person name="Eisen J.A."/>
        </authorList>
    </citation>
    <scope>NUCLEOTIDE SEQUENCE [LARGE SCALE GENOMIC DNA]</scope>
    <source>
        <strain>SNP6</strain>
    </source>
</reference>
<dbReference type="InterPro" id="IPR005353">
    <property type="entry name" value="UPF0146"/>
</dbReference>
<organism evidence="3 4">
    <name type="scientific">Archaeoglobus veneficus (strain DSM 11195 / SNP6)</name>
    <dbReference type="NCBI Taxonomy" id="693661"/>
    <lineage>
        <taxon>Archaea</taxon>
        <taxon>Methanobacteriati</taxon>
        <taxon>Methanobacteriota</taxon>
        <taxon>Archaeoglobi</taxon>
        <taxon>Archaeoglobales</taxon>
        <taxon>Archaeoglobaceae</taxon>
        <taxon>Archaeoglobus</taxon>
    </lineage>
</organism>
<dbReference type="AlphaFoldDB" id="F2KRT5"/>
<evidence type="ECO:0000313" key="4">
    <source>
        <dbReference type="Proteomes" id="UP000008136"/>
    </source>
</evidence>
<dbReference type="OrthoDB" id="59816at2157"/>
<dbReference type="EMBL" id="CP002588">
    <property type="protein sequence ID" value="AEA47949.1"/>
    <property type="molecule type" value="Genomic_DNA"/>
</dbReference>